<name>A0AAD8END1_DIPPU</name>
<evidence type="ECO:0000313" key="1">
    <source>
        <dbReference type="EMBL" id="KAJ9595917.1"/>
    </source>
</evidence>
<organism evidence="1 2">
    <name type="scientific">Diploptera punctata</name>
    <name type="common">Pacific beetle cockroach</name>
    <dbReference type="NCBI Taxonomy" id="6984"/>
    <lineage>
        <taxon>Eukaryota</taxon>
        <taxon>Metazoa</taxon>
        <taxon>Ecdysozoa</taxon>
        <taxon>Arthropoda</taxon>
        <taxon>Hexapoda</taxon>
        <taxon>Insecta</taxon>
        <taxon>Pterygota</taxon>
        <taxon>Neoptera</taxon>
        <taxon>Polyneoptera</taxon>
        <taxon>Dictyoptera</taxon>
        <taxon>Blattodea</taxon>
        <taxon>Blaberoidea</taxon>
        <taxon>Blaberidae</taxon>
        <taxon>Diplopterinae</taxon>
        <taxon>Diploptera</taxon>
    </lineage>
</organism>
<feature type="non-terminal residue" evidence="1">
    <location>
        <position position="1"/>
    </location>
</feature>
<reference evidence="1" key="2">
    <citation type="submission" date="2023-05" db="EMBL/GenBank/DDBJ databases">
        <authorList>
            <person name="Fouks B."/>
        </authorList>
    </citation>
    <scope>NUCLEOTIDE SEQUENCE</scope>
    <source>
        <strain evidence="1">Stay&amp;Tobe</strain>
        <tissue evidence="1">Testes</tissue>
    </source>
</reference>
<dbReference type="AlphaFoldDB" id="A0AAD8END1"/>
<keyword evidence="2" id="KW-1185">Reference proteome</keyword>
<evidence type="ECO:0000313" key="2">
    <source>
        <dbReference type="Proteomes" id="UP001233999"/>
    </source>
</evidence>
<proteinExistence type="predicted"/>
<comment type="caution">
    <text evidence="1">The sequence shown here is derived from an EMBL/GenBank/DDBJ whole genome shotgun (WGS) entry which is preliminary data.</text>
</comment>
<dbReference type="EMBL" id="JASPKZ010002304">
    <property type="protein sequence ID" value="KAJ9595917.1"/>
    <property type="molecule type" value="Genomic_DNA"/>
</dbReference>
<gene>
    <name evidence="1" type="ORF">L9F63_012890</name>
</gene>
<sequence length="126" mass="13964">MVVAPVYPASVVQCLRELPPATRPRAVYSIDQILGTSRASVDDNHLHQIKDALTTKSDLIRSANDTCIQKNTGTNESLDNQIEILITPTTLNIYINSLQAFKLSFRHSDRPTCQISNMLISVLLLS</sequence>
<reference evidence="1" key="1">
    <citation type="journal article" date="2023" name="IScience">
        <title>Live-bearing cockroach genome reveals convergent evolutionary mechanisms linked to viviparity in insects and beyond.</title>
        <authorList>
            <person name="Fouks B."/>
            <person name="Harrison M.C."/>
            <person name="Mikhailova A.A."/>
            <person name="Marchal E."/>
            <person name="English S."/>
            <person name="Carruthers M."/>
            <person name="Jennings E.C."/>
            <person name="Chiamaka E.L."/>
            <person name="Frigard R.A."/>
            <person name="Pippel M."/>
            <person name="Attardo G.M."/>
            <person name="Benoit J.B."/>
            <person name="Bornberg-Bauer E."/>
            <person name="Tobe S.S."/>
        </authorList>
    </citation>
    <scope>NUCLEOTIDE SEQUENCE</scope>
    <source>
        <strain evidence="1">Stay&amp;Tobe</strain>
    </source>
</reference>
<accession>A0AAD8END1</accession>
<dbReference type="Proteomes" id="UP001233999">
    <property type="component" value="Unassembled WGS sequence"/>
</dbReference>
<protein>
    <submittedName>
        <fullName evidence="1">Uncharacterized protein</fullName>
    </submittedName>
</protein>